<accession>A0A292YGB8</accession>
<evidence type="ECO:0000256" key="1">
    <source>
        <dbReference type="SAM" id="Phobius"/>
    </source>
</evidence>
<reference evidence="2 3" key="1">
    <citation type="journal article" date="2017" name="Syst. Appl. Microbiol.">
        <title>Lebetimonas natsushimae sp. nov., a novel strictly anaerobic, moderately thermophilic chemoautotroph isolated from a deep-sea hydrothermal vent polychaete nest in the Mid-Okinawa Trough.</title>
        <authorList>
            <person name="Nagata R."/>
            <person name="Takaki Y."/>
            <person name="Tame A."/>
            <person name="Nunoura T."/>
            <person name="Muto H."/>
            <person name="Mino S."/>
            <person name="Sawayama S."/>
            <person name="Takai K."/>
            <person name="Nakagawa S."/>
        </authorList>
    </citation>
    <scope>NUCLEOTIDE SEQUENCE [LARGE SCALE GENOMIC DNA]</scope>
    <source>
        <strain evidence="2 3">HS1857</strain>
    </source>
</reference>
<evidence type="ECO:0000313" key="2">
    <source>
        <dbReference type="EMBL" id="GAX88146.1"/>
    </source>
</evidence>
<dbReference type="Proteomes" id="UP000217944">
    <property type="component" value="Unassembled WGS sequence"/>
</dbReference>
<dbReference type="AlphaFoldDB" id="A0A292YGB8"/>
<protein>
    <submittedName>
        <fullName evidence="2">Uncharacterized protein</fullName>
    </submittedName>
</protein>
<comment type="caution">
    <text evidence="2">The sequence shown here is derived from an EMBL/GenBank/DDBJ whole genome shotgun (WGS) entry which is preliminary data.</text>
</comment>
<keyword evidence="1" id="KW-0472">Membrane</keyword>
<proteinExistence type="predicted"/>
<keyword evidence="1" id="KW-0812">Transmembrane</keyword>
<gene>
    <name evidence="2" type="ORF">LNAT_P1441</name>
</gene>
<sequence>MNEKEILLDEVSKVIEEDSLSVSFVKNVVFAIIFSLAILFPKIYIANNIYTYSLKINKLLNEYYSLKAEQFILTSKIEKIKFKNRLQRLTF</sequence>
<dbReference type="EMBL" id="BDME01000006">
    <property type="protein sequence ID" value="GAX88146.1"/>
    <property type="molecule type" value="Genomic_DNA"/>
</dbReference>
<keyword evidence="1" id="KW-1133">Transmembrane helix</keyword>
<feature type="transmembrane region" description="Helical" evidence="1">
    <location>
        <begin position="20"/>
        <end position="40"/>
    </location>
</feature>
<name>A0A292YGB8_9BACT</name>
<dbReference type="RefSeq" id="WP_096259942.1">
    <property type="nucleotide sequence ID" value="NZ_BDME01000006.1"/>
</dbReference>
<dbReference type="OrthoDB" id="5373124at2"/>
<evidence type="ECO:0000313" key="3">
    <source>
        <dbReference type="Proteomes" id="UP000217944"/>
    </source>
</evidence>
<keyword evidence="3" id="KW-1185">Reference proteome</keyword>
<organism evidence="2 3">
    <name type="scientific">Lebetimonas natsushimae</name>
    <dbReference type="NCBI Taxonomy" id="1936991"/>
    <lineage>
        <taxon>Bacteria</taxon>
        <taxon>Pseudomonadati</taxon>
        <taxon>Campylobacterota</taxon>
        <taxon>Epsilonproteobacteria</taxon>
        <taxon>Nautiliales</taxon>
        <taxon>Nautiliaceae</taxon>
        <taxon>Lebetimonas</taxon>
    </lineage>
</organism>